<name>A0A328VD28_9CHLR</name>
<protein>
    <submittedName>
        <fullName evidence="5">Uncharacterized protein</fullName>
    </submittedName>
</protein>
<dbReference type="Proteomes" id="UP000248706">
    <property type="component" value="Unassembled WGS sequence"/>
</dbReference>
<keyword evidence="2" id="KW-0812">Transmembrane</keyword>
<dbReference type="InterPro" id="IPR000757">
    <property type="entry name" value="Beta-glucanase-like"/>
</dbReference>
<gene>
    <name evidence="5" type="ORF">A4R35_04130</name>
</gene>
<dbReference type="CDD" id="cd02182">
    <property type="entry name" value="GH16_Strep_laminarinase_like"/>
    <property type="match status" value="1"/>
</dbReference>
<keyword evidence="2" id="KW-1133">Transmembrane helix</keyword>
<keyword evidence="2" id="KW-0472">Membrane</keyword>
<dbReference type="Gene3D" id="2.60.120.200">
    <property type="match status" value="1"/>
</dbReference>
<evidence type="ECO:0000256" key="1">
    <source>
        <dbReference type="ARBA" id="ARBA00006865"/>
    </source>
</evidence>
<dbReference type="InterPro" id="IPR050546">
    <property type="entry name" value="Glycosyl_Hydrlase_16"/>
</dbReference>
<feature type="domain" description="CBM56" evidence="4">
    <location>
        <begin position="338"/>
        <end position="429"/>
    </location>
</feature>
<feature type="domain" description="GH16" evidence="3">
    <location>
        <begin position="58"/>
        <end position="321"/>
    </location>
</feature>
<dbReference type="GO" id="GO:0004553">
    <property type="term" value="F:hydrolase activity, hydrolyzing O-glycosyl compounds"/>
    <property type="evidence" value="ECO:0007669"/>
    <property type="project" value="InterPro"/>
</dbReference>
<comment type="similarity">
    <text evidence="1">Belongs to the glycosyl hydrolase 16 family.</text>
</comment>
<feature type="transmembrane region" description="Helical" evidence="2">
    <location>
        <begin position="27"/>
        <end position="49"/>
    </location>
</feature>
<dbReference type="Pfam" id="PF22184">
    <property type="entry name" value="CBM_56"/>
    <property type="match status" value="2"/>
</dbReference>
<keyword evidence="6" id="KW-1185">Reference proteome</keyword>
<evidence type="ECO:0000259" key="3">
    <source>
        <dbReference type="PROSITE" id="PS51762"/>
    </source>
</evidence>
<dbReference type="GO" id="GO:0005975">
    <property type="term" value="P:carbohydrate metabolic process"/>
    <property type="evidence" value="ECO:0007669"/>
    <property type="project" value="InterPro"/>
</dbReference>
<organism evidence="5 6">
    <name type="scientific">Thermogemmatispora tikiterensis</name>
    <dbReference type="NCBI Taxonomy" id="1825093"/>
    <lineage>
        <taxon>Bacteria</taxon>
        <taxon>Bacillati</taxon>
        <taxon>Chloroflexota</taxon>
        <taxon>Ktedonobacteria</taxon>
        <taxon>Thermogemmatisporales</taxon>
        <taxon>Thermogemmatisporaceae</taxon>
        <taxon>Thermogemmatispora</taxon>
    </lineage>
</organism>
<dbReference type="InterPro" id="IPR013320">
    <property type="entry name" value="ConA-like_dom_sf"/>
</dbReference>
<evidence type="ECO:0000259" key="4">
    <source>
        <dbReference type="PROSITE" id="PS52005"/>
    </source>
</evidence>
<evidence type="ECO:0000313" key="5">
    <source>
        <dbReference type="EMBL" id="RAQ94711.1"/>
    </source>
</evidence>
<sequence>MRIPQRRVHRDVDESARSGTAFRRLPFRWLLFAVCALVVCLSTGLFLVARTAPQAHAATWTEVWGDEFNGPAGSPLDTSQWIYDIGTGYGTGEIETTTNSTANVSLDGNGHLAITPLRDANGNWTSGRIETVNDSFAAPPGGELEVTASLQQPNVSGNAALGYWPAFWMLGTPYRTDHNWPKDGEVDIMEDVNGLSSVFGTMHCGTYPGGPCNEPNGIGSGQRPCPGCQTGFHTYTVIIDRSVSPEQIRWYLDGNNYFTVSANQVDPTTWANAVDHAFYIIFDLAIGGGFPAAFGGGPTSATQPGVPMLVDYVRVYTANGSAVTPTATPTPSPTPTASGGSGFAQGVNAISSNQVQFWFQPSGWTAGYVILHYTIPGQAQQNVQMSYNSSAGQWQYTVSGVSSGQTITYSFTYQKNGLQYDTGTYTYTVGSSAATPTPTPTPSGGSGFSQGVNSVSSTQALFWFQPSGWTAGYVILHYTIPGQVQQNVQMSYNSSAGQWQYTAGGMSSGQTITYSFTYQQNGLQYDTSTYTWTHP</sequence>
<dbReference type="SUPFAM" id="SSF49899">
    <property type="entry name" value="Concanavalin A-like lectins/glucanases"/>
    <property type="match status" value="1"/>
</dbReference>
<evidence type="ECO:0000313" key="6">
    <source>
        <dbReference type="Proteomes" id="UP000248706"/>
    </source>
</evidence>
<accession>A0A328VD28</accession>
<dbReference type="AlphaFoldDB" id="A0A328VD28"/>
<dbReference type="RefSeq" id="WP_112426830.1">
    <property type="nucleotide sequence ID" value="NZ_MCIF01000002.1"/>
</dbReference>
<proteinExistence type="inferred from homology"/>
<dbReference type="OrthoDB" id="9809583at2"/>
<dbReference type="PROSITE" id="PS52005">
    <property type="entry name" value="CBM56"/>
    <property type="match status" value="2"/>
</dbReference>
<reference evidence="5 6" key="1">
    <citation type="submission" date="2016-08" db="EMBL/GenBank/DDBJ databases">
        <title>Analysis of Carbohydrate Active Enzymes in Thermogemmatispora T81 Reveals Carbohydrate Degradation Ability.</title>
        <authorList>
            <person name="Tomazini A."/>
            <person name="Lal S."/>
            <person name="Stott M."/>
            <person name="Henrissat B."/>
            <person name="Polikarpov I."/>
            <person name="Sparling R."/>
            <person name="Levin D.B."/>
        </authorList>
    </citation>
    <scope>NUCLEOTIDE SEQUENCE [LARGE SCALE GENOMIC DNA]</scope>
    <source>
        <strain evidence="5 6">T81</strain>
    </source>
</reference>
<dbReference type="InterPro" id="IPR047569">
    <property type="entry name" value="CBM56"/>
</dbReference>
<dbReference type="PANTHER" id="PTHR10963:SF55">
    <property type="entry name" value="GLYCOSIDE HYDROLASE FAMILY 16 PROTEIN"/>
    <property type="match status" value="1"/>
</dbReference>
<comment type="caution">
    <text evidence="5">The sequence shown here is derived from an EMBL/GenBank/DDBJ whole genome shotgun (WGS) entry which is preliminary data.</text>
</comment>
<dbReference type="PROSITE" id="PS51762">
    <property type="entry name" value="GH16_2"/>
    <property type="match status" value="1"/>
</dbReference>
<dbReference type="GO" id="GO:0030246">
    <property type="term" value="F:carbohydrate binding"/>
    <property type="evidence" value="ECO:0007669"/>
    <property type="project" value="UniProtKB-UniRule"/>
</dbReference>
<evidence type="ECO:0000256" key="2">
    <source>
        <dbReference type="SAM" id="Phobius"/>
    </source>
</evidence>
<feature type="domain" description="CBM56" evidence="4">
    <location>
        <begin position="443"/>
        <end position="534"/>
    </location>
</feature>
<dbReference type="PANTHER" id="PTHR10963">
    <property type="entry name" value="GLYCOSYL HYDROLASE-RELATED"/>
    <property type="match status" value="1"/>
</dbReference>
<dbReference type="EMBL" id="MCIF01000002">
    <property type="protein sequence ID" value="RAQ94711.1"/>
    <property type="molecule type" value="Genomic_DNA"/>
</dbReference>
<dbReference type="Pfam" id="PF26113">
    <property type="entry name" value="GH16_XgeA"/>
    <property type="match status" value="1"/>
</dbReference>